<dbReference type="InterPro" id="IPR039935">
    <property type="entry name" value="YML079W-like"/>
</dbReference>
<accession>A0A4V0HBN5</accession>
<gene>
    <name evidence="2" type="ORF">NCTC10924_01291</name>
</gene>
<dbReference type="CDD" id="cd06121">
    <property type="entry name" value="cupin_YML079wp"/>
    <property type="match status" value="1"/>
</dbReference>
<evidence type="ECO:0000313" key="2">
    <source>
        <dbReference type="EMBL" id="VTT44939.1"/>
    </source>
</evidence>
<evidence type="ECO:0000259" key="1">
    <source>
        <dbReference type="Pfam" id="PF06172"/>
    </source>
</evidence>
<dbReference type="InterPro" id="IPR011051">
    <property type="entry name" value="RmlC_Cupin_sf"/>
</dbReference>
<proteinExistence type="predicted"/>
<evidence type="ECO:0000313" key="3">
    <source>
        <dbReference type="Proteomes" id="UP000306241"/>
    </source>
</evidence>
<dbReference type="RefSeq" id="WP_093959094.1">
    <property type="nucleotide sequence ID" value="NZ_FZQN01000003.1"/>
</dbReference>
<dbReference type="Pfam" id="PF06172">
    <property type="entry name" value="Cupin_5"/>
    <property type="match status" value="1"/>
</dbReference>
<dbReference type="OrthoDB" id="9798288at2"/>
<dbReference type="AlphaFoldDB" id="A0A4V0HBN5"/>
<dbReference type="InterPro" id="IPR009327">
    <property type="entry name" value="Cupin_DUF985"/>
</dbReference>
<dbReference type="SUPFAM" id="SSF51182">
    <property type="entry name" value="RmlC-like cupins"/>
    <property type="match status" value="1"/>
</dbReference>
<sequence length="160" mass="18485">MNTSEEIIHSLGLKAHPEGGFFKQIEKSSDYVLMQGKHRSLYTSIYFLLEKDNPSRFHRLTSDEMWYFHLGQPLVLHLLYPDGSYKKVKLGSDVTKGQNLQFRVPKGVIFGSTVDQDYALVSCMVAPGFEFSDFELLSQDMLFKDYPEHEEIIKKLTLNK</sequence>
<dbReference type="PANTHER" id="PTHR33387">
    <property type="entry name" value="RMLC-LIKE JELLY ROLL FOLD PROTEIN"/>
    <property type="match status" value="1"/>
</dbReference>
<dbReference type="Gene3D" id="2.60.120.10">
    <property type="entry name" value="Jelly Rolls"/>
    <property type="match status" value="1"/>
</dbReference>
<dbReference type="Proteomes" id="UP000306241">
    <property type="component" value="Chromosome"/>
</dbReference>
<dbReference type="EMBL" id="LR594052">
    <property type="protein sequence ID" value="VTT44939.1"/>
    <property type="molecule type" value="Genomic_DNA"/>
</dbReference>
<name>A0A4V0HBN5_STRPO</name>
<organism evidence="2 3">
    <name type="scientific">Streptococcus porcinus</name>
    <dbReference type="NCBI Taxonomy" id="1340"/>
    <lineage>
        <taxon>Bacteria</taxon>
        <taxon>Bacillati</taxon>
        <taxon>Bacillota</taxon>
        <taxon>Bacilli</taxon>
        <taxon>Lactobacillales</taxon>
        <taxon>Streptococcaceae</taxon>
        <taxon>Streptococcus</taxon>
    </lineage>
</organism>
<protein>
    <submittedName>
        <fullName evidence="2">Uncharacterized conserved protein</fullName>
    </submittedName>
</protein>
<dbReference type="PANTHER" id="PTHR33387:SF3">
    <property type="entry name" value="DUF985 DOMAIN-CONTAINING PROTEIN"/>
    <property type="match status" value="1"/>
</dbReference>
<reference evidence="2 3" key="1">
    <citation type="submission" date="2019-05" db="EMBL/GenBank/DDBJ databases">
        <authorList>
            <consortium name="Pathogen Informatics"/>
        </authorList>
    </citation>
    <scope>NUCLEOTIDE SEQUENCE [LARGE SCALE GENOMIC DNA]</scope>
    <source>
        <strain evidence="2 3">NCTC10924</strain>
    </source>
</reference>
<feature type="domain" description="DUF985" evidence="1">
    <location>
        <begin position="5"/>
        <end position="137"/>
    </location>
</feature>
<dbReference type="InterPro" id="IPR014710">
    <property type="entry name" value="RmlC-like_jellyroll"/>
</dbReference>